<gene>
    <name evidence="3" type="ORF">JAO75_15705</name>
</gene>
<sequence>MCGCSNHQSHKAAGTRQPASGSLTVPVDDMTCGHCAGTISQAIEADLPGTQVHADPATKIVSIRGTTDTDTVRDIISRAGYTPGESAYV</sequence>
<name>A0ABS0Y3H0_9HYPH</name>
<evidence type="ECO:0000313" key="4">
    <source>
        <dbReference type="Proteomes" id="UP000620670"/>
    </source>
</evidence>
<protein>
    <submittedName>
        <fullName evidence="3">Heavy-metal-associated domain-containing protein</fullName>
    </submittedName>
</protein>
<dbReference type="Pfam" id="PF00403">
    <property type="entry name" value="HMA"/>
    <property type="match status" value="1"/>
</dbReference>
<dbReference type="SUPFAM" id="SSF55008">
    <property type="entry name" value="HMA, heavy metal-associated domain"/>
    <property type="match status" value="1"/>
</dbReference>
<dbReference type="Gene3D" id="3.30.70.100">
    <property type="match status" value="1"/>
</dbReference>
<evidence type="ECO:0000313" key="3">
    <source>
        <dbReference type="EMBL" id="MBJ6126854.1"/>
    </source>
</evidence>
<evidence type="ECO:0000259" key="2">
    <source>
        <dbReference type="PROSITE" id="PS50846"/>
    </source>
</evidence>
<dbReference type="Proteomes" id="UP000620670">
    <property type="component" value="Unassembled WGS sequence"/>
</dbReference>
<dbReference type="EMBL" id="JAELXT010000017">
    <property type="protein sequence ID" value="MBJ6126854.1"/>
    <property type="molecule type" value="Genomic_DNA"/>
</dbReference>
<organism evidence="3 4">
    <name type="scientific">Microvirga splendida</name>
    <dbReference type="NCBI Taxonomy" id="2795727"/>
    <lineage>
        <taxon>Bacteria</taxon>
        <taxon>Pseudomonadati</taxon>
        <taxon>Pseudomonadota</taxon>
        <taxon>Alphaproteobacteria</taxon>
        <taxon>Hyphomicrobiales</taxon>
        <taxon>Methylobacteriaceae</taxon>
        <taxon>Microvirga</taxon>
    </lineage>
</organism>
<keyword evidence="4" id="KW-1185">Reference proteome</keyword>
<dbReference type="PROSITE" id="PS50846">
    <property type="entry name" value="HMA_2"/>
    <property type="match status" value="1"/>
</dbReference>
<dbReference type="InterPro" id="IPR036163">
    <property type="entry name" value="HMA_dom_sf"/>
</dbReference>
<feature type="region of interest" description="Disordered" evidence="1">
    <location>
        <begin position="1"/>
        <end position="23"/>
    </location>
</feature>
<feature type="domain" description="HMA" evidence="2">
    <location>
        <begin position="21"/>
        <end position="84"/>
    </location>
</feature>
<evidence type="ECO:0000256" key="1">
    <source>
        <dbReference type="SAM" id="MobiDB-lite"/>
    </source>
</evidence>
<accession>A0ABS0Y3H0</accession>
<reference evidence="4" key="1">
    <citation type="submission" date="2020-12" db="EMBL/GenBank/DDBJ databases">
        <title>Hymenobacter sp.</title>
        <authorList>
            <person name="Kim M.K."/>
        </authorList>
    </citation>
    <scope>NUCLEOTIDE SEQUENCE [LARGE SCALE GENOMIC DNA]</scope>
    <source>
        <strain evidence="4">BT325</strain>
    </source>
</reference>
<comment type="caution">
    <text evidence="3">The sequence shown here is derived from an EMBL/GenBank/DDBJ whole genome shotgun (WGS) entry which is preliminary data.</text>
</comment>
<dbReference type="InterPro" id="IPR006121">
    <property type="entry name" value="HMA_dom"/>
</dbReference>
<proteinExistence type="predicted"/>
<dbReference type="CDD" id="cd00371">
    <property type="entry name" value="HMA"/>
    <property type="match status" value="1"/>
</dbReference>